<dbReference type="FunFam" id="3.30.590.10:FF:000012">
    <property type="entry name" value="Glutamate-ammonia ligase"/>
    <property type="match status" value="1"/>
</dbReference>
<gene>
    <name evidence="4" type="ORF">ZOSMA_75G00310</name>
</gene>
<comment type="similarity">
    <text evidence="1 2">Belongs to the glutamine synthetase family.</text>
</comment>
<proteinExistence type="inferred from homology"/>
<dbReference type="STRING" id="29655.A0A0K9NPU0"/>
<dbReference type="GO" id="GO:0006542">
    <property type="term" value="P:glutamine biosynthetic process"/>
    <property type="evidence" value="ECO:0007669"/>
    <property type="project" value="InterPro"/>
</dbReference>
<reference evidence="5" key="1">
    <citation type="journal article" date="2016" name="Nature">
        <title>The genome of the seagrass Zostera marina reveals angiosperm adaptation to the sea.</title>
        <authorList>
            <person name="Olsen J.L."/>
            <person name="Rouze P."/>
            <person name="Verhelst B."/>
            <person name="Lin Y.-C."/>
            <person name="Bayer T."/>
            <person name="Collen J."/>
            <person name="Dattolo E."/>
            <person name="De Paoli E."/>
            <person name="Dittami S."/>
            <person name="Maumus F."/>
            <person name="Michel G."/>
            <person name="Kersting A."/>
            <person name="Lauritano C."/>
            <person name="Lohaus R."/>
            <person name="Toepel M."/>
            <person name="Tonon T."/>
            <person name="Vanneste K."/>
            <person name="Amirebrahimi M."/>
            <person name="Brakel J."/>
            <person name="Bostroem C."/>
            <person name="Chovatia M."/>
            <person name="Grimwood J."/>
            <person name="Jenkins J.W."/>
            <person name="Jueterbock A."/>
            <person name="Mraz A."/>
            <person name="Stam W.T."/>
            <person name="Tice H."/>
            <person name="Bornberg-Bauer E."/>
            <person name="Green P.J."/>
            <person name="Pearson G.A."/>
            <person name="Procaccini G."/>
            <person name="Duarte C.M."/>
            <person name="Schmutz J."/>
            <person name="Reusch T.B.H."/>
            <person name="Van de Peer Y."/>
        </authorList>
    </citation>
    <scope>NUCLEOTIDE SEQUENCE [LARGE SCALE GENOMIC DNA]</scope>
    <source>
        <strain evidence="5">cv. Finnish</strain>
    </source>
</reference>
<dbReference type="OrthoDB" id="77835at2759"/>
<dbReference type="GO" id="GO:0016787">
    <property type="term" value="F:hydrolase activity"/>
    <property type="evidence" value="ECO:0007669"/>
    <property type="project" value="InterPro"/>
</dbReference>
<dbReference type="SMART" id="SM01230">
    <property type="entry name" value="Gln-synt_C"/>
    <property type="match status" value="1"/>
</dbReference>
<accession>A0A0K9NPU0</accession>
<feature type="domain" description="GS catalytic" evidence="3">
    <location>
        <begin position="506"/>
        <end position="842"/>
    </location>
</feature>
<dbReference type="EMBL" id="LFYR01001913">
    <property type="protein sequence ID" value="KMZ58598.1"/>
    <property type="molecule type" value="Genomic_DNA"/>
</dbReference>
<evidence type="ECO:0000313" key="5">
    <source>
        <dbReference type="Proteomes" id="UP000036987"/>
    </source>
</evidence>
<dbReference type="SUPFAM" id="SSF55931">
    <property type="entry name" value="Glutamine synthetase/guanido kinase"/>
    <property type="match status" value="1"/>
</dbReference>
<dbReference type="FunFam" id="3.10.20.70:FF:000009">
    <property type="entry name" value="Glutamate-ammonia ligase"/>
    <property type="match status" value="1"/>
</dbReference>
<dbReference type="Proteomes" id="UP000036987">
    <property type="component" value="Unassembled WGS sequence"/>
</dbReference>
<keyword evidence="5" id="KW-1185">Reference proteome</keyword>
<evidence type="ECO:0000256" key="2">
    <source>
        <dbReference type="RuleBase" id="RU000384"/>
    </source>
</evidence>
<dbReference type="PROSITE" id="PS51987">
    <property type="entry name" value="GS_CATALYTIC"/>
    <property type="match status" value="1"/>
</dbReference>
<organism evidence="4 5">
    <name type="scientific">Zostera marina</name>
    <name type="common">Eelgrass</name>
    <dbReference type="NCBI Taxonomy" id="29655"/>
    <lineage>
        <taxon>Eukaryota</taxon>
        <taxon>Viridiplantae</taxon>
        <taxon>Streptophyta</taxon>
        <taxon>Embryophyta</taxon>
        <taxon>Tracheophyta</taxon>
        <taxon>Spermatophyta</taxon>
        <taxon>Magnoliopsida</taxon>
        <taxon>Liliopsida</taxon>
        <taxon>Zosteraceae</taxon>
        <taxon>Zostera</taxon>
    </lineage>
</organism>
<dbReference type="PANTHER" id="PTHR43383">
    <property type="entry name" value="NODULIN 6"/>
    <property type="match status" value="1"/>
</dbReference>
<dbReference type="OMA" id="LEGCPRT"/>
<dbReference type="Pfam" id="PF00120">
    <property type="entry name" value="Gln-synt_C"/>
    <property type="match status" value="1"/>
</dbReference>
<protein>
    <recommendedName>
        <fullName evidence="3">GS catalytic domain-containing protein</fullName>
    </recommendedName>
</protein>
<sequence>MEKYSELREAVKNVAVIDAHCHNLVAMNSSFPFLRCFSNAEGGALTDAFNTLFFKRSIRDIAELYNCNASLTDVEGHRNLTGFDAIGSKCFSAANISAIFIDDGVDFDKKREWECHSRFVPAVGRIIRIEHLAEKILNEELQHGSKITLESFTELFLTNLKSFSNSVVAMKSMGAYKSGLKIDTHVSMMAVEEGLLEDFNAKRPVQIQNKNLIDYIFKCSLKVALQFNLPMQIHTGFGDTNSDLKKCNLLLLRELLEDKRFSKCRFVLLHASYPFSKEASYLASIYSQVYLDIGLTVNKISVHGMKSSIKEILELAPINKVMFSSGGYAFPETFYLGVKRARDVIYSVLTDACDDGDLTIPEAIRAAEGIFNKNALNFYKSDKFIGSLVGSHSLDVRSKVYVEQPKDITFVRLVWADTCGQRRCRVVPSKRFYDITKNNGVGLTRGAMAMASFSDAPVDYSDLTPVGEIRIIPDMSTKHRIPWSKHEEMVLVDMHIRPGEPWEYCPRNTLRRVSKILKEEFNLVMNAGFENEFYLLRNIVREGVEQWVPFDSSHYCCSSGFDAASPIMQEMFSCLHSMGIIVEQLHGESGYGQFEIATGHARCIHSADNLIFVREAVRAVARKHGFLVTFLPKYFSDSIGSGSHVHLSLWENGQNVFIASDLTKSKYGMSKIGEKFMAGVFHHLPSILAIIAPLPNSYDRIQPNMWSGAHHIWGIENREAPIRAACPPGISSGYVSNFEIKSFDACANPHFGLASIMAAGIDGLRKNISLPEPIDVNPSTLEVEPKRLPTNLNESVAALENNFMLKEILGEKLVDAILAVRKAEIIYYGNNKSAAKQLIHKF</sequence>
<dbReference type="Pfam" id="PF04909">
    <property type="entry name" value="Amidohydro_2"/>
    <property type="match status" value="1"/>
</dbReference>
<dbReference type="SUPFAM" id="SSF54368">
    <property type="entry name" value="Glutamine synthetase, N-terminal domain"/>
    <property type="match status" value="1"/>
</dbReference>
<dbReference type="SUPFAM" id="SSF51556">
    <property type="entry name" value="Metallo-dependent hydrolases"/>
    <property type="match status" value="1"/>
</dbReference>
<dbReference type="InterPro" id="IPR006680">
    <property type="entry name" value="Amidohydro-rel"/>
</dbReference>
<dbReference type="InterPro" id="IPR014746">
    <property type="entry name" value="Gln_synth/guanido_kin_cat_dom"/>
</dbReference>
<dbReference type="InterPro" id="IPR008146">
    <property type="entry name" value="Gln_synth_cat_dom"/>
</dbReference>
<dbReference type="InterPro" id="IPR032466">
    <property type="entry name" value="Metal_Hydrolase"/>
</dbReference>
<dbReference type="Gene3D" id="3.30.590.10">
    <property type="entry name" value="Glutamine synthetase/guanido kinase, catalytic domain"/>
    <property type="match status" value="1"/>
</dbReference>
<dbReference type="InterPro" id="IPR036651">
    <property type="entry name" value="Gln_synt_N_sf"/>
</dbReference>
<dbReference type="PANTHER" id="PTHR43383:SF2">
    <property type="entry name" value="AMIDOHYDROLASE 2 FAMILY PROTEIN"/>
    <property type="match status" value="1"/>
</dbReference>
<dbReference type="AlphaFoldDB" id="A0A0K9NPU0"/>
<dbReference type="GO" id="GO:0004356">
    <property type="term" value="F:glutamine synthetase activity"/>
    <property type="evidence" value="ECO:0007669"/>
    <property type="project" value="InterPro"/>
</dbReference>
<dbReference type="Gene3D" id="3.10.20.70">
    <property type="entry name" value="Glutamine synthetase, N-terminal domain"/>
    <property type="match status" value="1"/>
</dbReference>
<evidence type="ECO:0000256" key="1">
    <source>
        <dbReference type="PROSITE-ProRule" id="PRU01331"/>
    </source>
</evidence>
<evidence type="ECO:0000313" key="4">
    <source>
        <dbReference type="EMBL" id="KMZ58598.1"/>
    </source>
</evidence>
<dbReference type="Gene3D" id="3.20.20.140">
    <property type="entry name" value="Metal-dependent hydrolases"/>
    <property type="match status" value="1"/>
</dbReference>
<comment type="caution">
    <text evidence="4">The sequence shown here is derived from an EMBL/GenBank/DDBJ whole genome shotgun (WGS) entry which is preliminary data.</text>
</comment>
<name>A0A0K9NPU0_ZOSMR</name>
<evidence type="ECO:0000259" key="3">
    <source>
        <dbReference type="PROSITE" id="PS51987"/>
    </source>
</evidence>